<feature type="region of interest" description="Disordered" evidence="1">
    <location>
        <begin position="130"/>
        <end position="150"/>
    </location>
</feature>
<comment type="caution">
    <text evidence="2">The sequence shown here is derived from an EMBL/GenBank/DDBJ whole genome shotgun (WGS) entry which is preliminary data.</text>
</comment>
<proteinExistence type="predicted"/>
<reference evidence="2" key="1">
    <citation type="submission" date="2023-07" db="EMBL/GenBank/DDBJ databases">
        <title>Genomic Encyclopedia of Type Strains, Phase IV (KMG-IV): sequencing the most valuable type-strain genomes for metagenomic binning, comparative biology and taxonomic classification.</title>
        <authorList>
            <person name="Goeker M."/>
        </authorList>
    </citation>
    <scope>NUCLEOTIDE SEQUENCE</scope>
    <source>
        <strain evidence="2">DSM 21202</strain>
    </source>
</reference>
<dbReference type="Proteomes" id="UP001229244">
    <property type="component" value="Unassembled WGS sequence"/>
</dbReference>
<gene>
    <name evidence="2" type="ORF">J2S73_004264</name>
</gene>
<accession>A0AAE3VSY2</accession>
<dbReference type="EMBL" id="JAUSUL010000008">
    <property type="protein sequence ID" value="MDQ0317777.1"/>
    <property type="molecule type" value="Genomic_DNA"/>
</dbReference>
<feature type="region of interest" description="Disordered" evidence="1">
    <location>
        <begin position="1"/>
        <end position="97"/>
    </location>
</feature>
<evidence type="ECO:0000313" key="3">
    <source>
        <dbReference type="Proteomes" id="UP001229244"/>
    </source>
</evidence>
<feature type="compositionally biased region" description="Basic and acidic residues" evidence="1">
    <location>
        <begin position="1"/>
        <end position="19"/>
    </location>
</feature>
<feature type="compositionally biased region" description="Polar residues" evidence="1">
    <location>
        <begin position="64"/>
        <end position="75"/>
    </location>
</feature>
<dbReference type="AlphaFoldDB" id="A0AAE3VSY2"/>
<organism evidence="2 3">
    <name type="scientific">Amorphus orientalis</name>
    <dbReference type="NCBI Taxonomy" id="649198"/>
    <lineage>
        <taxon>Bacteria</taxon>
        <taxon>Pseudomonadati</taxon>
        <taxon>Pseudomonadota</taxon>
        <taxon>Alphaproteobacteria</taxon>
        <taxon>Hyphomicrobiales</taxon>
        <taxon>Amorphaceae</taxon>
        <taxon>Amorphus</taxon>
    </lineage>
</organism>
<keyword evidence="3" id="KW-1185">Reference proteome</keyword>
<dbReference type="RefSeq" id="WP_306887704.1">
    <property type="nucleotide sequence ID" value="NZ_JAUSUL010000008.1"/>
</dbReference>
<sequence length="150" mass="16367">MSLEEALREHTEALRENTEMLRTITAKAKDGMAAQGTSKKSSGSDGDGDAAEAPKRGRGRPAGSRNSSTKSTKAPTETEMKTKAKDFLEAAESDADHLARREAVKKIAEEYEADKFSAIDEAYRRQALDTLESTAKKWTPVEDGEDDDDV</sequence>
<evidence type="ECO:0000313" key="2">
    <source>
        <dbReference type="EMBL" id="MDQ0317777.1"/>
    </source>
</evidence>
<protein>
    <submittedName>
        <fullName evidence="2">Uncharacterized protein</fullName>
    </submittedName>
</protein>
<name>A0AAE3VSY2_9HYPH</name>
<evidence type="ECO:0000256" key="1">
    <source>
        <dbReference type="SAM" id="MobiDB-lite"/>
    </source>
</evidence>
<feature type="compositionally biased region" description="Basic and acidic residues" evidence="1">
    <location>
        <begin position="76"/>
        <end position="97"/>
    </location>
</feature>